<keyword evidence="3 6" id="KW-0479">Metal-binding</keyword>
<evidence type="ECO:0000256" key="5">
    <source>
        <dbReference type="ARBA" id="ARBA00023002"/>
    </source>
</evidence>
<keyword evidence="5 9" id="KW-0560">Oxidoreductase</keyword>
<dbReference type="GO" id="GO:0003939">
    <property type="term" value="F:L-iditol 2-dehydrogenase (NAD+) activity"/>
    <property type="evidence" value="ECO:0007669"/>
    <property type="project" value="UniProtKB-EC"/>
</dbReference>
<dbReference type="Proteomes" id="UP000095544">
    <property type="component" value="Unassembled WGS sequence"/>
</dbReference>
<dbReference type="SUPFAM" id="SSF51735">
    <property type="entry name" value="NAD(P)-binding Rossmann-fold domains"/>
    <property type="match status" value="1"/>
</dbReference>
<keyword evidence="4 6" id="KW-0862">Zinc</keyword>
<dbReference type="InterPro" id="IPR002328">
    <property type="entry name" value="ADH_Zn_CS"/>
</dbReference>
<evidence type="ECO:0000313" key="9">
    <source>
        <dbReference type="EMBL" id="CUO68086.1"/>
    </source>
</evidence>
<sequence length="344" mass="37482">MKAAVMTKIKEVVMEERDIPQIGDDEVLIKVKHCGICGSDIHYYEHGRIGDFVVNQPMVLGHECAGEICKVGSSVKNLESGDIVAVEPGYTCGKCEFCKSGRYNLCPDVVFLATPPYDGAFAEYIKYPSDMVFKLPKGMDTIEGALIEPFCVGMHAAMQAEARVGQSAVILGAGCIGLCTLMALSTMGVKNVYMVDVIQSRLDMAKELGAVKVIRADQEDAVQAVMDATNGRGADLVFETAGSQQTAQQTSELVARGGTIVMVGMAADPVFQYDFGKIMNKEVKLHTVFRYQNLYEAAIHTVSDYHLPLKKIVTNTYTFEQTSQALDDSINHKSEMVKSVIAFS</sequence>
<evidence type="ECO:0000256" key="3">
    <source>
        <dbReference type="ARBA" id="ARBA00022723"/>
    </source>
</evidence>
<dbReference type="PROSITE" id="PS00059">
    <property type="entry name" value="ADH_ZINC"/>
    <property type="match status" value="1"/>
</dbReference>
<feature type="transmembrane region" description="Helical" evidence="7">
    <location>
        <begin position="168"/>
        <end position="189"/>
    </location>
</feature>
<dbReference type="InterPro" id="IPR013149">
    <property type="entry name" value="ADH-like_C"/>
</dbReference>
<evidence type="ECO:0000256" key="2">
    <source>
        <dbReference type="ARBA" id="ARBA00008072"/>
    </source>
</evidence>
<dbReference type="InterPro" id="IPR020843">
    <property type="entry name" value="ER"/>
</dbReference>
<evidence type="ECO:0000256" key="7">
    <source>
        <dbReference type="SAM" id="Phobius"/>
    </source>
</evidence>
<dbReference type="InterPro" id="IPR013154">
    <property type="entry name" value="ADH-like_N"/>
</dbReference>
<dbReference type="STRING" id="39482.ERS852491_02948"/>
<dbReference type="Pfam" id="PF08240">
    <property type="entry name" value="ADH_N"/>
    <property type="match status" value="1"/>
</dbReference>
<dbReference type="InterPro" id="IPR045306">
    <property type="entry name" value="SDH-like"/>
</dbReference>
<evidence type="ECO:0000256" key="6">
    <source>
        <dbReference type="RuleBase" id="RU361277"/>
    </source>
</evidence>
<keyword evidence="7" id="KW-0472">Membrane</keyword>
<evidence type="ECO:0000256" key="1">
    <source>
        <dbReference type="ARBA" id="ARBA00001947"/>
    </source>
</evidence>
<dbReference type="GO" id="GO:0008270">
    <property type="term" value="F:zinc ion binding"/>
    <property type="evidence" value="ECO:0007669"/>
    <property type="project" value="InterPro"/>
</dbReference>
<dbReference type="EC" id="1.1.1.14" evidence="9"/>
<comment type="cofactor">
    <cofactor evidence="1 6">
        <name>Zn(2+)</name>
        <dbReference type="ChEBI" id="CHEBI:29105"/>
    </cofactor>
</comment>
<dbReference type="AlphaFoldDB" id="A0A174H423"/>
<organism evidence="9 10">
    <name type="scientific">Faecalicatena contorta</name>
    <dbReference type="NCBI Taxonomy" id="39482"/>
    <lineage>
        <taxon>Bacteria</taxon>
        <taxon>Bacillati</taxon>
        <taxon>Bacillota</taxon>
        <taxon>Clostridia</taxon>
        <taxon>Lachnospirales</taxon>
        <taxon>Lachnospiraceae</taxon>
        <taxon>Faecalicatena</taxon>
    </lineage>
</organism>
<evidence type="ECO:0000256" key="4">
    <source>
        <dbReference type="ARBA" id="ARBA00022833"/>
    </source>
</evidence>
<reference evidence="9 10" key="1">
    <citation type="submission" date="2015-09" db="EMBL/GenBank/DDBJ databases">
        <authorList>
            <consortium name="Pathogen Informatics"/>
        </authorList>
    </citation>
    <scope>NUCLEOTIDE SEQUENCE [LARGE SCALE GENOMIC DNA]</scope>
    <source>
        <strain evidence="9 10">2789STDY5834876</strain>
    </source>
</reference>
<dbReference type="RefSeq" id="WP_055153901.1">
    <property type="nucleotide sequence ID" value="NZ_CYZU01000028.1"/>
</dbReference>
<keyword evidence="7" id="KW-0812">Transmembrane</keyword>
<dbReference type="InterPro" id="IPR036291">
    <property type="entry name" value="NAD(P)-bd_dom_sf"/>
</dbReference>
<keyword evidence="7" id="KW-1133">Transmembrane helix</keyword>
<dbReference type="InterPro" id="IPR011032">
    <property type="entry name" value="GroES-like_sf"/>
</dbReference>
<dbReference type="PANTHER" id="PTHR43161:SF9">
    <property type="entry name" value="SORBITOL DEHYDROGENASE"/>
    <property type="match status" value="1"/>
</dbReference>
<dbReference type="SUPFAM" id="SSF50129">
    <property type="entry name" value="GroES-like"/>
    <property type="match status" value="1"/>
</dbReference>
<gene>
    <name evidence="9" type="primary">gutB_3</name>
    <name evidence="9" type="ORF">ERS852491_02948</name>
</gene>
<dbReference type="Gene3D" id="3.90.180.10">
    <property type="entry name" value="Medium-chain alcohol dehydrogenases, catalytic domain"/>
    <property type="match status" value="1"/>
</dbReference>
<proteinExistence type="inferred from homology"/>
<accession>A0A174H423</accession>
<dbReference type="EMBL" id="CYZU01000028">
    <property type="protein sequence ID" value="CUO68086.1"/>
    <property type="molecule type" value="Genomic_DNA"/>
</dbReference>
<dbReference type="OrthoDB" id="9777057at2"/>
<dbReference type="Pfam" id="PF00107">
    <property type="entry name" value="ADH_zinc_N"/>
    <property type="match status" value="1"/>
</dbReference>
<dbReference type="CDD" id="cd05285">
    <property type="entry name" value="sorbitol_DH"/>
    <property type="match status" value="1"/>
</dbReference>
<dbReference type="SMART" id="SM00829">
    <property type="entry name" value="PKS_ER"/>
    <property type="match status" value="1"/>
</dbReference>
<evidence type="ECO:0000259" key="8">
    <source>
        <dbReference type="SMART" id="SM00829"/>
    </source>
</evidence>
<feature type="domain" description="Enoyl reductase (ER)" evidence="8">
    <location>
        <begin position="7"/>
        <end position="341"/>
    </location>
</feature>
<evidence type="ECO:0000313" key="10">
    <source>
        <dbReference type="Proteomes" id="UP000095544"/>
    </source>
</evidence>
<comment type="similarity">
    <text evidence="2 6">Belongs to the zinc-containing alcohol dehydrogenase family.</text>
</comment>
<protein>
    <submittedName>
        <fullName evidence="9">Sorbitol dehydrogenase</fullName>
        <ecNumber evidence="9">1.1.1.14</ecNumber>
    </submittedName>
</protein>
<name>A0A174H423_9FIRM</name>
<dbReference type="PANTHER" id="PTHR43161">
    <property type="entry name" value="SORBITOL DEHYDROGENASE"/>
    <property type="match status" value="1"/>
</dbReference>
<dbReference type="Gene3D" id="3.40.50.720">
    <property type="entry name" value="NAD(P)-binding Rossmann-like Domain"/>
    <property type="match status" value="1"/>
</dbReference>